<dbReference type="Proteomes" id="UP001291653">
    <property type="component" value="Unassembled WGS sequence"/>
</dbReference>
<protein>
    <submittedName>
        <fullName evidence="2">Peptidase inhibitor family I36 protein</fullName>
    </submittedName>
</protein>
<name>A0ABQ5NRG3_9ACTN</name>
<dbReference type="EMBL" id="BSBI01000001">
    <property type="protein sequence ID" value="GLF92958.1"/>
    <property type="molecule type" value="Genomic_DNA"/>
</dbReference>
<feature type="signal peptide" evidence="1">
    <location>
        <begin position="1"/>
        <end position="35"/>
    </location>
</feature>
<organism evidence="2 3">
    <name type="scientific">Streptomyces yaizuensis</name>
    <dbReference type="NCBI Taxonomy" id="2989713"/>
    <lineage>
        <taxon>Bacteria</taxon>
        <taxon>Bacillati</taxon>
        <taxon>Actinomycetota</taxon>
        <taxon>Actinomycetes</taxon>
        <taxon>Kitasatosporales</taxon>
        <taxon>Streptomycetaceae</taxon>
        <taxon>Streptomyces</taxon>
    </lineage>
</organism>
<dbReference type="Gene3D" id="2.60.20.10">
    <property type="entry name" value="Crystallins"/>
    <property type="match status" value="1"/>
</dbReference>
<comment type="caution">
    <text evidence="2">The sequence shown here is derived from an EMBL/GenBank/DDBJ whole genome shotgun (WGS) entry which is preliminary data.</text>
</comment>
<evidence type="ECO:0000313" key="3">
    <source>
        <dbReference type="Proteomes" id="UP001291653"/>
    </source>
</evidence>
<dbReference type="RefSeq" id="WP_323445074.1">
    <property type="nucleotide sequence ID" value="NZ_BSBI01000001.1"/>
</dbReference>
<reference evidence="2 3" key="1">
    <citation type="submission" date="2022-10" db="EMBL/GenBank/DDBJ databases">
        <title>Draft genome sequence of Streptomyces sp. YSPA8.</title>
        <authorList>
            <person name="Moriuchi R."/>
            <person name="Dohra H."/>
            <person name="Yamamura H."/>
            <person name="Kodani S."/>
        </authorList>
    </citation>
    <scope>NUCLEOTIDE SEQUENCE [LARGE SCALE GENOMIC DNA]</scope>
    <source>
        <strain evidence="2 3">YSPA8</strain>
    </source>
</reference>
<evidence type="ECO:0000256" key="1">
    <source>
        <dbReference type="SAM" id="SignalP"/>
    </source>
</evidence>
<proteinExistence type="predicted"/>
<keyword evidence="3" id="KW-1185">Reference proteome</keyword>
<feature type="chain" id="PRO_5047325817" evidence="1">
    <location>
        <begin position="36"/>
        <end position="135"/>
    </location>
</feature>
<keyword evidence="1" id="KW-0732">Signal</keyword>
<gene>
    <name evidence="2" type="ORF">SYYSPA8_01695</name>
</gene>
<accession>A0ABQ5NRG3</accession>
<sequence>MSFSKKIRQRLAVAGAVGTLVTAAGVTAVATPAAAAPATTAATATDPITVLAGVFIYAQPNYSIPVYPSGAPTYVSDLSGPARDTTSSISNSTNLSMCFYEHSAHRGLEFRIGPGENWATIPSWIDNKISSYRPC</sequence>
<evidence type="ECO:0000313" key="2">
    <source>
        <dbReference type="EMBL" id="GLF92958.1"/>
    </source>
</evidence>